<dbReference type="Pfam" id="PF00069">
    <property type="entry name" value="Pkinase"/>
    <property type="match status" value="1"/>
</dbReference>
<evidence type="ECO:0000256" key="1">
    <source>
        <dbReference type="ARBA" id="ARBA00022527"/>
    </source>
</evidence>
<proteinExistence type="predicted"/>
<protein>
    <recommendedName>
        <fullName evidence="7">Protein kinase domain-containing protein</fullName>
    </recommendedName>
</protein>
<keyword evidence="1" id="KW-0723">Serine/threonine-protein kinase</keyword>
<reference evidence="8 9" key="1">
    <citation type="journal article" date="2023" name="Nucleic Acids Res.">
        <title>The hologenome of Daphnia magna reveals possible DNA methylation and microbiome-mediated evolution of the host genome.</title>
        <authorList>
            <person name="Chaturvedi A."/>
            <person name="Li X."/>
            <person name="Dhandapani V."/>
            <person name="Marshall H."/>
            <person name="Kissane S."/>
            <person name="Cuenca-Cambronero M."/>
            <person name="Asole G."/>
            <person name="Calvet F."/>
            <person name="Ruiz-Romero M."/>
            <person name="Marangio P."/>
            <person name="Guigo R."/>
            <person name="Rago D."/>
            <person name="Mirbahai L."/>
            <person name="Eastwood N."/>
            <person name="Colbourne J.K."/>
            <person name="Zhou J."/>
            <person name="Mallon E."/>
            <person name="Orsini L."/>
        </authorList>
    </citation>
    <scope>NUCLEOTIDE SEQUENCE [LARGE SCALE GENOMIC DNA]</scope>
    <source>
        <strain evidence="8">LRV0_1</strain>
    </source>
</reference>
<dbReference type="SUPFAM" id="SSF56112">
    <property type="entry name" value="Protein kinase-like (PK-like)"/>
    <property type="match status" value="1"/>
</dbReference>
<feature type="domain" description="Protein kinase" evidence="7">
    <location>
        <begin position="40"/>
        <end position="244"/>
    </location>
</feature>
<dbReference type="Proteomes" id="UP001234178">
    <property type="component" value="Unassembled WGS sequence"/>
</dbReference>
<evidence type="ECO:0000259" key="7">
    <source>
        <dbReference type="PROSITE" id="PS50011"/>
    </source>
</evidence>
<feature type="binding site" evidence="6">
    <location>
        <position position="70"/>
    </location>
    <ligand>
        <name>ATP</name>
        <dbReference type="ChEBI" id="CHEBI:30616"/>
    </ligand>
</feature>
<dbReference type="InterPro" id="IPR017441">
    <property type="entry name" value="Protein_kinase_ATP_BS"/>
</dbReference>
<dbReference type="EMBL" id="JAOYFB010000001">
    <property type="protein sequence ID" value="KAK4005087.1"/>
    <property type="molecule type" value="Genomic_DNA"/>
</dbReference>
<evidence type="ECO:0000256" key="3">
    <source>
        <dbReference type="ARBA" id="ARBA00022741"/>
    </source>
</evidence>
<dbReference type="InterPro" id="IPR000719">
    <property type="entry name" value="Prot_kinase_dom"/>
</dbReference>
<dbReference type="PROSITE" id="PS00107">
    <property type="entry name" value="PROTEIN_KINASE_ATP"/>
    <property type="match status" value="1"/>
</dbReference>
<keyword evidence="4" id="KW-0418">Kinase</keyword>
<accession>A0ABQ9YWR0</accession>
<keyword evidence="5 6" id="KW-0067">ATP-binding</keyword>
<sequence>MPSTAGSMAYKPSSRPMGVVGVGGVGEQQQRRAMGDSSHYEEIALIGNGAYGTVYKARDTANEGQMVALKKVRVPLTEEGVPMSTLREISLLKQMEKYEHPNIVRDGPGGSFLSDNQETFTIEILEMLRCGSKGGGLDLPKRKNRDRNSVPRNVVFETKKGMKTMNDILYTLADRRDSFRHFPWPIRHLIPILSPFCPLRKDKRQKNANRNRSLKLSLIQLVKETLWGRNVAQTRTKKERNISK</sequence>
<evidence type="ECO:0000256" key="6">
    <source>
        <dbReference type="PROSITE-ProRule" id="PRU10141"/>
    </source>
</evidence>
<dbReference type="SMART" id="SM00220">
    <property type="entry name" value="S_TKc"/>
    <property type="match status" value="1"/>
</dbReference>
<evidence type="ECO:0000313" key="8">
    <source>
        <dbReference type="EMBL" id="KAK4005087.1"/>
    </source>
</evidence>
<organism evidence="8 9">
    <name type="scientific">Daphnia magna</name>
    <dbReference type="NCBI Taxonomy" id="35525"/>
    <lineage>
        <taxon>Eukaryota</taxon>
        <taxon>Metazoa</taxon>
        <taxon>Ecdysozoa</taxon>
        <taxon>Arthropoda</taxon>
        <taxon>Crustacea</taxon>
        <taxon>Branchiopoda</taxon>
        <taxon>Diplostraca</taxon>
        <taxon>Cladocera</taxon>
        <taxon>Anomopoda</taxon>
        <taxon>Daphniidae</taxon>
        <taxon>Daphnia</taxon>
    </lineage>
</organism>
<keyword evidence="9" id="KW-1185">Reference proteome</keyword>
<gene>
    <name evidence="8" type="ORF">OUZ56_006811</name>
</gene>
<dbReference type="InterPro" id="IPR011009">
    <property type="entry name" value="Kinase-like_dom_sf"/>
</dbReference>
<name>A0ABQ9YWR0_9CRUS</name>
<evidence type="ECO:0000256" key="5">
    <source>
        <dbReference type="ARBA" id="ARBA00022840"/>
    </source>
</evidence>
<dbReference type="PROSITE" id="PS50011">
    <property type="entry name" value="PROTEIN_KINASE_DOM"/>
    <property type="match status" value="1"/>
</dbReference>
<comment type="caution">
    <text evidence="8">The sequence shown here is derived from an EMBL/GenBank/DDBJ whole genome shotgun (WGS) entry which is preliminary data.</text>
</comment>
<keyword evidence="2" id="KW-0808">Transferase</keyword>
<evidence type="ECO:0000256" key="2">
    <source>
        <dbReference type="ARBA" id="ARBA00022679"/>
    </source>
</evidence>
<dbReference type="Gene3D" id="3.30.200.20">
    <property type="entry name" value="Phosphorylase Kinase, domain 1"/>
    <property type="match status" value="1"/>
</dbReference>
<evidence type="ECO:0000256" key="4">
    <source>
        <dbReference type="ARBA" id="ARBA00022777"/>
    </source>
</evidence>
<evidence type="ECO:0000313" key="9">
    <source>
        <dbReference type="Proteomes" id="UP001234178"/>
    </source>
</evidence>
<dbReference type="InterPro" id="IPR050108">
    <property type="entry name" value="CDK"/>
</dbReference>
<dbReference type="PANTHER" id="PTHR24056:SF472">
    <property type="entry name" value="CYCLIN-DEPENDENT KINASE 4, ISOFORM A"/>
    <property type="match status" value="1"/>
</dbReference>
<dbReference type="PANTHER" id="PTHR24056">
    <property type="entry name" value="CELL DIVISION PROTEIN KINASE"/>
    <property type="match status" value="1"/>
</dbReference>
<keyword evidence="3 6" id="KW-0547">Nucleotide-binding</keyword>